<dbReference type="InterPro" id="IPR014729">
    <property type="entry name" value="Rossmann-like_a/b/a_fold"/>
</dbReference>
<dbReference type="Gene3D" id="3.40.50.620">
    <property type="entry name" value="HUPs"/>
    <property type="match status" value="2"/>
</dbReference>
<evidence type="ECO:0000256" key="11">
    <source>
        <dbReference type="HAMAP-Rule" id="MF_01633"/>
    </source>
</evidence>
<dbReference type="EC" id="6.3.4.20" evidence="9 11"/>
<evidence type="ECO:0000256" key="8">
    <source>
        <dbReference type="ARBA" id="ARBA00037993"/>
    </source>
</evidence>
<feature type="binding site" evidence="11">
    <location>
        <position position="278"/>
    </location>
    <ligand>
        <name>Zn(2+)</name>
        <dbReference type="ChEBI" id="CHEBI:29105"/>
    </ligand>
</feature>
<evidence type="ECO:0000256" key="6">
    <source>
        <dbReference type="ARBA" id="ARBA00022833"/>
    </source>
</evidence>
<name>A0A0F5K5F6_9BURK</name>
<keyword evidence="13" id="KW-1185">Reference proteome</keyword>
<dbReference type="STRING" id="28092.WM40_04110"/>
<evidence type="ECO:0000313" key="12">
    <source>
        <dbReference type="EMBL" id="KKB64772.1"/>
    </source>
</evidence>
<keyword evidence="4 11" id="KW-0547">Nucleotide-binding</keyword>
<comment type="pathway">
    <text evidence="1 11">Purine metabolism; 7-cyano-7-deazaguanine biosynthesis.</text>
</comment>
<dbReference type="GO" id="GO:0008270">
    <property type="term" value="F:zinc ion binding"/>
    <property type="evidence" value="ECO:0007669"/>
    <property type="project" value="UniProtKB-UniRule"/>
</dbReference>
<comment type="function">
    <text evidence="11">Catalyzes the ATP-dependent conversion of 7-carboxy-7-deazaguanine (CDG) to 7-cyano-7-deazaguanine (preQ(0)).</text>
</comment>
<comment type="similarity">
    <text evidence="8 11">Belongs to the QueC family.</text>
</comment>
<reference evidence="12 13" key="1">
    <citation type="submission" date="2015-03" db="EMBL/GenBank/DDBJ databases">
        <title>Draft Genome Sequence of Burkholderia andropogonis type strain ICMP2807, isolated from Sorghum bicolor.</title>
        <authorList>
            <person name="Lopes-Santos L."/>
            <person name="Castro D.B."/>
            <person name="Ottoboni L.M."/>
            <person name="Park D."/>
            <person name="Weirc B.S."/>
            <person name="Destefano S.A."/>
        </authorList>
    </citation>
    <scope>NUCLEOTIDE SEQUENCE [LARGE SCALE GENOMIC DNA]</scope>
    <source>
        <strain evidence="12 13">ICMP2807</strain>
    </source>
</reference>
<dbReference type="PANTHER" id="PTHR42914:SF1">
    <property type="entry name" value="7-CYANO-7-DEAZAGUANINE SYNTHASE"/>
    <property type="match status" value="1"/>
</dbReference>
<protein>
    <recommendedName>
        <fullName evidence="9 11">7-cyano-7-deazaguanine synthase</fullName>
        <ecNumber evidence="9 11">6.3.4.20</ecNumber>
    </recommendedName>
    <alternativeName>
        <fullName evidence="11">7-cyano-7-carbaguanine synthase</fullName>
    </alternativeName>
    <alternativeName>
        <fullName evidence="11">PreQ(0) synthase</fullName>
    </alternativeName>
    <alternativeName>
        <fullName evidence="11">Queuosine biosynthesis protein QueC</fullName>
    </alternativeName>
</protein>
<evidence type="ECO:0000256" key="10">
    <source>
        <dbReference type="ARBA" id="ARBA00047890"/>
    </source>
</evidence>
<dbReference type="Proteomes" id="UP000033618">
    <property type="component" value="Unassembled WGS sequence"/>
</dbReference>
<evidence type="ECO:0000256" key="3">
    <source>
        <dbReference type="ARBA" id="ARBA00022723"/>
    </source>
</evidence>
<keyword evidence="7 11" id="KW-0067">ATP-binding</keyword>
<comment type="cofactor">
    <cofactor evidence="11">
        <name>Zn(2+)</name>
        <dbReference type="ChEBI" id="CHEBI:29105"/>
    </cofactor>
    <text evidence="11">Binds 1 zinc ion per subunit.</text>
</comment>
<dbReference type="InterPro" id="IPR018317">
    <property type="entry name" value="QueC"/>
</dbReference>
<organism evidence="12 13">
    <name type="scientific">Robbsia andropogonis</name>
    <dbReference type="NCBI Taxonomy" id="28092"/>
    <lineage>
        <taxon>Bacteria</taxon>
        <taxon>Pseudomonadati</taxon>
        <taxon>Pseudomonadota</taxon>
        <taxon>Betaproteobacteria</taxon>
        <taxon>Burkholderiales</taxon>
        <taxon>Burkholderiaceae</taxon>
        <taxon>Robbsia</taxon>
    </lineage>
</organism>
<dbReference type="Pfam" id="PF06508">
    <property type="entry name" value="QueC"/>
    <property type="match status" value="2"/>
</dbReference>
<feature type="binding site" evidence="11">
    <location>
        <position position="281"/>
    </location>
    <ligand>
        <name>Zn(2+)</name>
        <dbReference type="ChEBI" id="CHEBI:29105"/>
    </ligand>
</feature>
<dbReference type="GO" id="GO:0016879">
    <property type="term" value="F:ligase activity, forming carbon-nitrogen bonds"/>
    <property type="evidence" value="ECO:0007669"/>
    <property type="project" value="UniProtKB-UniRule"/>
</dbReference>
<dbReference type="UniPathway" id="UPA00391"/>
<dbReference type="GO" id="GO:0005524">
    <property type="term" value="F:ATP binding"/>
    <property type="evidence" value="ECO:0007669"/>
    <property type="project" value="UniProtKB-UniRule"/>
</dbReference>
<dbReference type="EMBL" id="LAQU01000003">
    <property type="protein sequence ID" value="KKB64772.1"/>
    <property type="molecule type" value="Genomic_DNA"/>
</dbReference>
<comment type="catalytic activity">
    <reaction evidence="10 11">
        <text>7-carboxy-7-carbaguanine + NH4(+) + 2 ATP = 7-cyano-7-carbaguanine + 2 AMP + 2 diphosphate + 2 H(+)</text>
        <dbReference type="Rhea" id="RHEA:27982"/>
        <dbReference type="ChEBI" id="CHEBI:15378"/>
        <dbReference type="ChEBI" id="CHEBI:28938"/>
        <dbReference type="ChEBI" id="CHEBI:30616"/>
        <dbReference type="ChEBI" id="CHEBI:33019"/>
        <dbReference type="ChEBI" id="CHEBI:45075"/>
        <dbReference type="ChEBI" id="CHEBI:61036"/>
        <dbReference type="ChEBI" id="CHEBI:456215"/>
        <dbReference type="EC" id="6.3.4.20"/>
    </reaction>
</comment>
<dbReference type="SUPFAM" id="SSF52402">
    <property type="entry name" value="Adenine nucleotide alpha hydrolases-like"/>
    <property type="match status" value="2"/>
</dbReference>
<proteinExistence type="inferred from homology"/>
<evidence type="ECO:0000256" key="5">
    <source>
        <dbReference type="ARBA" id="ARBA00022785"/>
    </source>
</evidence>
<accession>A0A0F5K5F6</accession>
<dbReference type="CDD" id="cd01995">
    <property type="entry name" value="QueC-like"/>
    <property type="match status" value="1"/>
</dbReference>
<feature type="binding site" evidence="11">
    <location>
        <position position="284"/>
    </location>
    <ligand>
        <name>Zn(2+)</name>
        <dbReference type="ChEBI" id="CHEBI:29105"/>
    </ligand>
</feature>
<dbReference type="PATRIC" id="fig|28092.6.peg.970"/>
<dbReference type="AlphaFoldDB" id="A0A0F5K5F6"/>
<keyword evidence="5 11" id="KW-0671">Queuosine biosynthesis</keyword>
<sequence>MALRPVRGTDGLANEGALVLFSGGQDSATCLAWALQRFARVETIGFDYGQRHKIELTCRSAFRAQLLAAGVRETTAGDVEGAAKADAATTTAGGGLDTASASGLNSMTGSNAAASVAPVAMRAFDGWTGRLGVDHMIDLSMLGQISDTAMTRDIAIEARDDGLPNTFVPGRNLLFLTVAATIAYRRGLRVLVGGMCETDYSGYPDCRDDTLKALQIALNLGMDRRMVLQTPLMWLDKAATWALAEQMGGTPLVELVRDHTHTCYVGDRTHFHPWGYGCGNCPACQLRANGYAAYQAERAVSRQDGQGH</sequence>
<keyword evidence="2 11" id="KW-0436">Ligase</keyword>
<evidence type="ECO:0000256" key="1">
    <source>
        <dbReference type="ARBA" id="ARBA00005061"/>
    </source>
</evidence>
<evidence type="ECO:0000256" key="7">
    <source>
        <dbReference type="ARBA" id="ARBA00022840"/>
    </source>
</evidence>
<evidence type="ECO:0000256" key="2">
    <source>
        <dbReference type="ARBA" id="ARBA00022598"/>
    </source>
</evidence>
<evidence type="ECO:0000256" key="4">
    <source>
        <dbReference type="ARBA" id="ARBA00022741"/>
    </source>
</evidence>
<keyword evidence="3 11" id="KW-0479">Metal-binding</keyword>
<comment type="caution">
    <text evidence="12">The sequence shown here is derived from an EMBL/GenBank/DDBJ whole genome shotgun (WGS) entry which is preliminary data.</text>
</comment>
<evidence type="ECO:0000313" key="13">
    <source>
        <dbReference type="Proteomes" id="UP000033618"/>
    </source>
</evidence>
<feature type="binding site" evidence="11">
    <location>
        <begin position="21"/>
        <end position="31"/>
    </location>
    <ligand>
        <name>ATP</name>
        <dbReference type="ChEBI" id="CHEBI:30616"/>
    </ligand>
</feature>
<dbReference type="GO" id="GO:0008616">
    <property type="term" value="P:tRNA queuosine(34) biosynthetic process"/>
    <property type="evidence" value="ECO:0007669"/>
    <property type="project" value="UniProtKB-UniRule"/>
</dbReference>
<dbReference type="HAMAP" id="MF_01633">
    <property type="entry name" value="QueC"/>
    <property type="match status" value="1"/>
</dbReference>
<keyword evidence="6 11" id="KW-0862">Zinc</keyword>
<gene>
    <name evidence="11" type="primary">queC</name>
    <name evidence="12" type="ORF">WM40_04110</name>
</gene>
<feature type="binding site" evidence="11">
    <location>
        <position position="263"/>
    </location>
    <ligand>
        <name>Zn(2+)</name>
        <dbReference type="ChEBI" id="CHEBI:29105"/>
    </ligand>
</feature>
<evidence type="ECO:0000256" key="9">
    <source>
        <dbReference type="ARBA" id="ARBA00039149"/>
    </source>
</evidence>
<dbReference type="PANTHER" id="PTHR42914">
    <property type="entry name" value="7-CYANO-7-DEAZAGUANINE SYNTHASE"/>
    <property type="match status" value="1"/>
</dbReference>